<dbReference type="Pfam" id="PF00171">
    <property type="entry name" value="Aldedh"/>
    <property type="match status" value="1"/>
</dbReference>
<dbReference type="InterPro" id="IPR050485">
    <property type="entry name" value="Proline_metab_enzyme"/>
</dbReference>
<dbReference type="InterPro" id="IPR016161">
    <property type="entry name" value="Ald_DH/histidinol_DH"/>
</dbReference>
<dbReference type="InterPro" id="IPR015590">
    <property type="entry name" value="Aldehyde_DH_dom"/>
</dbReference>
<dbReference type="EMBL" id="JAHCTB010000006">
    <property type="protein sequence ID" value="MBT0609135.1"/>
    <property type="molecule type" value="Genomic_DNA"/>
</dbReference>
<proteinExistence type="inferred from homology"/>
<evidence type="ECO:0000256" key="5">
    <source>
        <dbReference type="ARBA" id="ARBA00023027"/>
    </source>
</evidence>
<evidence type="ECO:0000256" key="8">
    <source>
        <dbReference type="ARBA" id="ARBA00048142"/>
    </source>
</evidence>
<name>A0ABS5S9M4_9FLAO</name>
<evidence type="ECO:0000256" key="3">
    <source>
        <dbReference type="ARBA" id="ARBA00012884"/>
    </source>
</evidence>
<gene>
    <name evidence="10" type="primary">pruA</name>
    <name evidence="10" type="ORF">KIV10_13180</name>
</gene>
<dbReference type="PANTHER" id="PTHR42862:SF1">
    <property type="entry name" value="DELTA-1-PYRROLINE-5-CARBOXYLATE DEHYDROGENASE 2, ISOFORM A-RELATED"/>
    <property type="match status" value="1"/>
</dbReference>
<comment type="catalytic activity">
    <reaction evidence="8">
        <text>L-glutamate 5-semialdehyde + NAD(+) + H2O = L-glutamate + NADH + 2 H(+)</text>
        <dbReference type="Rhea" id="RHEA:30235"/>
        <dbReference type="ChEBI" id="CHEBI:15377"/>
        <dbReference type="ChEBI" id="CHEBI:15378"/>
        <dbReference type="ChEBI" id="CHEBI:29985"/>
        <dbReference type="ChEBI" id="CHEBI:57540"/>
        <dbReference type="ChEBI" id="CHEBI:57945"/>
        <dbReference type="ChEBI" id="CHEBI:58066"/>
        <dbReference type="EC" id="1.2.1.88"/>
    </reaction>
</comment>
<comment type="similarity">
    <text evidence="2">Belongs to the aldehyde dehydrogenase family.</text>
</comment>
<dbReference type="PROSITE" id="PS00070">
    <property type="entry name" value="ALDEHYDE_DEHYDR_CYS"/>
    <property type="match status" value="1"/>
</dbReference>
<keyword evidence="11" id="KW-1185">Reference proteome</keyword>
<keyword evidence="4 10" id="KW-0560">Oxidoreductase</keyword>
<reference evidence="10 11" key="1">
    <citation type="submission" date="2021-05" db="EMBL/GenBank/DDBJ databases">
        <title>Aequorivita echinoideorum JCM 30378 genome.</title>
        <authorList>
            <person name="Zhang H."/>
            <person name="Li C."/>
        </authorList>
    </citation>
    <scope>NUCLEOTIDE SEQUENCE [LARGE SCALE GENOMIC DNA]</scope>
    <source>
        <strain evidence="10 11">JCM30378</strain>
    </source>
</reference>
<dbReference type="Gene3D" id="3.40.309.10">
    <property type="entry name" value="Aldehyde Dehydrogenase, Chain A, domain 2"/>
    <property type="match status" value="1"/>
</dbReference>
<keyword evidence="5" id="KW-0520">NAD</keyword>
<dbReference type="PANTHER" id="PTHR42862">
    <property type="entry name" value="DELTA-1-PYRROLINE-5-CARBOXYLATE DEHYDROGENASE 1, ISOFORM A-RELATED"/>
    <property type="match status" value="1"/>
</dbReference>
<accession>A0ABS5S9M4</accession>
<evidence type="ECO:0000256" key="6">
    <source>
        <dbReference type="ARBA" id="ARBA00023062"/>
    </source>
</evidence>
<dbReference type="InterPro" id="IPR016162">
    <property type="entry name" value="Ald_DH_N"/>
</dbReference>
<evidence type="ECO:0000256" key="4">
    <source>
        <dbReference type="ARBA" id="ARBA00023002"/>
    </source>
</evidence>
<keyword evidence="6" id="KW-0642">Proline metabolism</keyword>
<evidence type="ECO:0000256" key="7">
    <source>
        <dbReference type="ARBA" id="ARBA00032259"/>
    </source>
</evidence>
<evidence type="ECO:0000256" key="1">
    <source>
        <dbReference type="ARBA" id="ARBA00004786"/>
    </source>
</evidence>
<evidence type="ECO:0000313" key="10">
    <source>
        <dbReference type="EMBL" id="MBT0609135.1"/>
    </source>
</evidence>
<comment type="caution">
    <text evidence="10">The sequence shown here is derived from an EMBL/GenBank/DDBJ whole genome shotgun (WGS) entry which is preliminary data.</text>
</comment>
<evidence type="ECO:0000259" key="9">
    <source>
        <dbReference type="Pfam" id="PF00171"/>
    </source>
</evidence>
<dbReference type="Gene3D" id="3.40.605.10">
    <property type="entry name" value="Aldehyde Dehydrogenase, Chain A, domain 1"/>
    <property type="match status" value="1"/>
</dbReference>
<dbReference type="Proteomes" id="UP001297092">
    <property type="component" value="Unassembled WGS sequence"/>
</dbReference>
<dbReference type="RefSeq" id="WP_214114503.1">
    <property type="nucleotide sequence ID" value="NZ_JAHCTB010000006.1"/>
</dbReference>
<dbReference type="SUPFAM" id="SSF53720">
    <property type="entry name" value="ALDH-like"/>
    <property type="match status" value="1"/>
</dbReference>
<dbReference type="EC" id="1.2.1.88" evidence="3"/>
<evidence type="ECO:0000256" key="2">
    <source>
        <dbReference type="ARBA" id="ARBA00009986"/>
    </source>
</evidence>
<comment type="pathway">
    <text evidence="1">Amino-acid degradation; L-proline degradation into L-glutamate; L-glutamate from L-proline: step 2/2.</text>
</comment>
<dbReference type="InterPro" id="IPR016160">
    <property type="entry name" value="Ald_DH_CS_CYS"/>
</dbReference>
<protein>
    <recommendedName>
        <fullName evidence="7">L-glutamate gamma-semialdehyde dehydrogenase</fullName>
        <ecNumber evidence="3">1.2.1.88</ecNumber>
    </recommendedName>
    <alternativeName>
        <fullName evidence="7">L-glutamate gamma-semialdehyde dehydrogenase</fullName>
    </alternativeName>
</protein>
<dbReference type="InterPro" id="IPR005931">
    <property type="entry name" value="P5CDH/ALDH4A1"/>
</dbReference>
<dbReference type="InterPro" id="IPR016163">
    <property type="entry name" value="Ald_DH_C"/>
</dbReference>
<evidence type="ECO:0000313" key="11">
    <source>
        <dbReference type="Proteomes" id="UP001297092"/>
    </source>
</evidence>
<dbReference type="GO" id="GO:0003842">
    <property type="term" value="F:L-glutamate gamma-semialdehyde dehydrogenase activity"/>
    <property type="evidence" value="ECO:0007669"/>
    <property type="project" value="UniProtKB-EC"/>
</dbReference>
<dbReference type="NCBIfam" id="TIGR01236">
    <property type="entry name" value="D1pyr5carbox1"/>
    <property type="match status" value="1"/>
</dbReference>
<feature type="domain" description="Aldehyde dehydrogenase" evidence="9">
    <location>
        <begin position="62"/>
        <end position="513"/>
    </location>
</feature>
<sequence length="541" mass="59933">MGNGFFEVPIAINEPVKNYAPGSPERKEVLDMYKKMYDSTVEVPLFINGEEVKTGDTATMSPPHEHKHTLGTFHKASKKNIEEAISTSLEARKNWAIMPWEQRAGIFLRAAELIAGPYRAKINAATMLGQSKNIYQAEIDSACELIDFLRFNVQYMTEIYAEQPESTSAAWNRIEYRPLEGFVYAITPFNFTAIAGNLPTSAALMGNVVVWKPSDSQVYSAKVILDIFREAGVPAGVINMVMGDPVMITDTVLASPDFSGIHFTGSTTVFKDIWQKIGNNIHNYKTYPRIVGETGGKDFIVAHKTANPKQVATAIARGAFEFQGQKCSAASRCYISESIWDAVENDLVADINSFKMGSPENMENFITAVIHEGSFDKLASYIDQAKKDKKAKIIVGGNYDKSKGYFIEPTVIVTEDPNYKTMSTELFGPVVTIYVFKDKNWNETLKLVDETGIYALTGAVFSEDRYALDEAVKALENAAGNFYINDKPTGAVVGQQPFGGARASGTNDKAGSKLNLYRWISPRMVKETFVSPTDYRYPFLG</sequence>
<dbReference type="CDD" id="cd07123">
    <property type="entry name" value="ALDH_F4-17_P5CDH"/>
    <property type="match status" value="1"/>
</dbReference>
<organism evidence="10 11">
    <name type="scientific">Aequorivita echinoideorum</name>
    <dbReference type="NCBI Taxonomy" id="1549647"/>
    <lineage>
        <taxon>Bacteria</taxon>
        <taxon>Pseudomonadati</taxon>
        <taxon>Bacteroidota</taxon>
        <taxon>Flavobacteriia</taxon>
        <taxon>Flavobacteriales</taxon>
        <taxon>Flavobacteriaceae</taxon>
        <taxon>Aequorivita</taxon>
    </lineage>
</organism>